<evidence type="ECO:0000313" key="2">
    <source>
        <dbReference type="Proteomes" id="UP001287445"/>
    </source>
</evidence>
<dbReference type="AlphaFoldDB" id="A0AAJ2VEH4"/>
<dbReference type="Proteomes" id="UP001287445">
    <property type="component" value="Unassembled WGS sequence"/>
</dbReference>
<dbReference type="EMBL" id="JAWWMZ010000009">
    <property type="protein sequence ID" value="MDX4955872.1"/>
    <property type="molecule type" value="Genomic_DNA"/>
</dbReference>
<evidence type="ECO:0000313" key="1">
    <source>
        <dbReference type="EMBL" id="MDX4955872.1"/>
    </source>
</evidence>
<protein>
    <submittedName>
        <fullName evidence="1">Uncharacterized protein</fullName>
    </submittedName>
</protein>
<proteinExistence type="predicted"/>
<name>A0AAJ2VEH4_DELAC</name>
<accession>A0AAJ2VEH4</accession>
<reference evidence="1" key="1">
    <citation type="submission" date="2023-11" db="EMBL/GenBank/DDBJ databases">
        <title>Identification and selenium tolerance of Delftia acidovorans R3-25.</title>
        <authorList>
            <person name="Zhang S."/>
            <person name="Liu Y."/>
            <person name="Guo Y."/>
        </authorList>
    </citation>
    <scope>NUCLEOTIDE SEQUENCE</scope>
    <source>
        <strain evidence="1">R3-25</strain>
    </source>
</reference>
<gene>
    <name evidence="1" type="ORF">SGN30_20845</name>
</gene>
<sequence length="194" mass="21431">MNLRGTHGTSRTYADAILAGNWFKPTVAKKSRAGKGVYFWASHEDDAEEIVTKYLAVSWFMVHRRSGIYGKDSDNCAVIGVDISQPSELEYFDATPHKFQNELQLMALTAGAKNFDTGSATSVLIKKLEAIRKSTIILLKTTVQTPKRPGTQCPIAKSFPNSNVYVVRDGGQKLLCNPKIIHEEKSEVKEGEAP</sequence>
<organism evidence="1 2">
    <name type="scientific">Delftia acidovorans</name>
    <name type="common">Pseudomonas acidovorans</name>
    <name type="synonym">Comamonas acidovorans</name>
    <dbReference type="NCBI Taxonomy" id="80866"/>
    <lineage>
        <taxon>Bacteria</taxon>
        <taxon>Pseudomonadati</taxon>
        <taxon>Pseudomonadota</taxon>
        <taxon>Betaproteobacteria</taxon>
        <taxon>Burkholderiales</taxon>
        <taxon>Comamonadaceae</taxon>
        <taxon>Delftia</taxon>
    </lineage>
</organism>
<dbReference type="RefSeq" id="WP_319075266.1">
    <property type="nucleotide sequence ID" value="NZ_JAWWMZ010000009.1"/>
</dbReference>
<comment type="caution">
    <text evidence="1">The sequence shown here is derived from an EMBL/GenBank/DDBJ whole genome shotgun (WGS) entry which is preliminary data.</text>
</comment>